<accession>A0AB39BMF0</accession>
<evidence type="ECO:0000313" key="2">
    <source>
        <dbReference type="EMBL" id="XDI07529.1"/>
    </source>
</evidence>
<geneLocation type="plasmid" evidence="2">
    <name>unnamed1</name>
</geneLocation>
<protein>
    <submittedName>
        <fullName evidence="2">Uncharacterized protein</fullName>
    </submittedName>
</protein>
<proteinExistence type="predicted"/>
<keyword evidence="1" id="KW-0732">Signal</keyword>
<evidence type="ECO:0000256" key="1">
    <source>
        <dbReference type="SAM" id="SignalP"/>
    </source>
</evidence>
<gene>
    <name evidence="2" type="ORF">ABFY20_20015</name>
</gene>
<dbReference type="RefSeq" id="WP_368499892.1">
    <property type="nucleotide sequence ID" value="NZ_CP162512.1"/>
</dbReference>
<reference evidence="2" key="1">
    <citation type="submission" date="2024-05" db="EMBL/GenBank/DDBJ databases">
        <title>Herbiconiux sp. A18JL235.</title>
        <authorList>
            <person name="Zhang G."/>
        </authorList>
    </citation>
    <scope>NUCLEOTIDE SEQUENCE</scope>
    <source>
        <strain evidence="2">A18JL235</strain>
        <plasmid evidence="2">unnamed1</plasmid>
    </source>
</reference>
<dbReference type="EMBL" id="CP162512">
    <property type="protein sequence ID" value="XDI07529.1"/>
    <property type="molecule type" value="Genomic_DNA"/>
</dbReference>
<organism evidence="2">
    <name type="scientific">Herbiconiux sp. A18JL235</name>
    <dbReference type="NCBI Taxonomy" id="3152363"/>
    <lineage>
        <taxon>Bacteria</taxon>
        <taxon>Bacillati</taxon>
        <taxon>Actinomycetota</taxon>
        <taxon>Actinomycetes</taxon>
        <taxon>Micrococcales</taxon>
        <taxon>Microbacteriaceae</taxon>
        <taxon>Herbiconiux</taxon>
    </lineage>
</organism>
<name>A0AB39BMF0_9MICO</name>
<dbReference type="AlphaFoldDB" id="A0AB39BMF0"/>
<feature type="signal peptide" evidence="1">
    <location>
        <begin position="1"/>
        <end position="20"/>
    </location>
</feature>
<sequence>MGWKLPTLAAATVVVFTATAVLFGMAPDARAGCGSGAVDSGAAGGQSIAGFSGEQLENAAQIMNAAAELNLPTAAQTIGVMTAIGESTLRNLDHGDNAINPDGTVADSVGLFQQQERGYGPLADRMDPFKAATAFFTRLMGVPGWQTMEPTLAAHAVQINADPNYYTPFYAPATEIVQGLISTGGAGACAISGDVVQLAQQLVAAADQGRLVGSTPDHIKEIRWIAQGQNVPDCGVDVRILQVLVLALQVFDQVGVSDINRKCTGQIEGAGTASSHYFNGGGLAVDFYLLNGRSLTGADGNSIRLISTLDPVMPDGARVGQVVCRATAGTTIGTTHFTQFDDTCNHLHIDVGFTDGPLTIG</sequence>
<keyword evidence="2" id="KW-0614">Plasmid</keyword>
<feature type="chain" id="PRO_5044264618" evidence="1">
    <location>
        <begin position="21"/>
        <end position="361"/>
    </location>
</feature>